<protein>
    <recommendedName>
        <fullName evidence="1">BTB domain-containing protein</fullName>
    </recommendedName>
</protein>
<feature type="domain" description="BTB" evidence="1">
    <location>
        <begin position="154"/>
        <end position="233"/>
    </location>
</feature>
<dbReference type="PROSITE" id="PS50097">
    <property type="entry name" value="BTB"/>
    <property type="match status" value="1"/>
</dbReference>
<dbReference type="Proteomes" id="UP000027222">
    <property type="component" value="Unassembled WGS sequence"/>
</dbReference>
<organism evidence="2 3">
    <name type="scientific">Galerina marginata (strain CBS 339.88)</name>
    <dbReference type="NCBI Taxonomy" id="685588"/>
    <lineage>
        <taxon>Eukaryota</taxon>
        <taxon>Fungi</taxon>
        <taxon>Dikarya</taxon>
        <taxon>Basidiomycota</taxon>
        <taxon>Agaricomycotina</taxon>
        <taxon>Agaricomycetes</taxon>
        <taxon>Agaricomycetidae</taxon>
        <taxon>Agaricales</taxon>
        <taxon>Agaricineae</taxon>
        <taxon>Strophariaceae</taxon>
        <taxon>Galerina</taxon>
    </lineage>
</organism>
<sequence>MDRQAQKALKPLLDSVTESAIRIWQDDMLSLFHDAQNRFPDIVWEMEDGRGGSSEKIWGHRAIIHARIPSGSQSQGLSMPSHGSTWPDFTSRASIGFRRLEIPLTNGSSYFIDELRYLYTNQSLIDFQKDSGLNIGRDELQEDLNSMLRSQQYADIEIAVPDRGSPWCVPVVFPSHRFILSSRSPYFFRILAQSHEEERNKRSKIALPYSSFTPKSFSFILGYLYSGTLKFTQHEWDLTTAFYIYR</sequence>
<dbReference type="PANTHER" id="PTHR24410">
    <property type="entry name" value="HL07962P-RELATED"/>
    <property type="match status" value="1"/>
</dbReference>
<dbReference type="InterPro" id="IPR011333">
    <property type="entry name" value="SKP1/BTB/POZ_sf"/>
</dbReference>
<dbReference type="AlphaFoldDB" id="A0A067SSD0"/>
<dbReference type="CDD" id="cd18186">
    <property type="entry name" value="BTB_POZ_ZBTB_KLHL-like"/>
    <property type="match status" value="1"/>
</dbReference>
<feature type="non-terminal residue" evidence="2">
    <location>
        <position position="246"/>
    </location>
</feature>
<dbReference type="HOGENOM" id="CLU_983903_0_0_1"/>
<dbReference type="SUPFAM" id="SSF54695">
    <property type="entry name" value="POZ domain"/>
    <property type="match status" value="1"/>
</dbReference>
<evidence type="ECO:0000313" key="3">
    <source>
        <dbReference type="Proteomes" id="UP000027222"/>
    </source>
</evidence>
<gene>
    <name evidence="2" type="ORF">GALMADRAFT_128543</name>
</gene>
<dbReference type="STRING" id="685588.A0A067SSD0"/>
<accession>A0A067SSD0</accession>
<dbReference type="Gene3D" id="3.30.710.10">
    <property type="entry name" value="Potassium Channel Kv1.1, Chain A"/>
    <property type="match status" value="1"/>
</dbReference>
<proteinExistence type="predicted"/>
<name>A0A067SSD0_GALM3</name>
<reference evidence="3" key="1">
    <citation type="journal article" date="2014" name="Proc. Natl. Acad. Sci. U.S.A.">
        <title>Extensive sampling of basidiomycete genomes demonstrates inadequacy of the white-rot/brown-rot paradigm for wood decay fungi.</title>
        <authorList>
            <person name="Riley R."/>
            <person name="Salamov A.A."/>
            <person name="Brown D.W."/>
            <person name="Nagy L.G."/>
            <person name="Floudas D."/>
            <person name="Held B.W."/>
            <person name="Levasseur A."/>
            <person name="Lombard V."/>
            <person name="Morin E."/>
            <person name="Otillar R."/>
            <person name="Lindquist E.A."/>
            <person name="Sun H."/>
            <person name="LaButti K.M."/>
            <person name="Schmutz J."/>
            <person name="Jabbour D."/>
            <person name="Luo H."/>
            <person name="Baker S.E."/>
            <person name="Pisabarro A.G."/>
            <person name="Walton J.D."/>
            <person name="Blanchette R.A."/>
            <person name="Henrissat B."/>
            <person name="Martin F."/>
            <person name="Cullen D."/>
            <person name="Hibbett D.S."/>
            <person name="Grigoriev I.V."/>
        </authorList>
    </citation>
    <scope>NUCLEOTIDE SEQUENCE [LARGE SCALE GENOMIC DNA]</scope>
    <source>
        <strain evidence="3">CBS 339.88</strain>
    </source>
</reference>
<dbReference type="InterPro" id="IPR000210">
    <property type="entry name" value="BTB/POZ_dom"/>
</dbReference>
<keyword evidence="3" id="KW-1185">Reference proteome</keyword>
<evidence type="ECO:0000259" key="1">
    <source>
        <dbReference type="PROSITE" id="PS50097"/>
    </source>
</evidence>
<dbReference type="Pfam" id="PF00651">
    <property type="entry name" value="BTB"/>
    <property type="match status" value="1"/>
</dbReference>
<dbReference type="OrthoDB" id="2130750at2759"/>
<dbReference type="InterPro" id="IPR051481">
    <property type="entry name" value="BTB-POZ/Galectin-3-binding"/>
</dbReference>
<evidence type="ECO:0000313" key="2">
    <source>
        <dbReference type="EMBL" id="KDR69683.1"/>
    </source>
</evidence>
<dbReference type="EMBL" id="KL142401">
    <property type="protein sequence ID" value="KDR69683.1"/>
    <property type="molecule type" value="Genomic_DNA"/>
</dbReference>
<dbReference type="PANTHER" id="PTHR24410:SF23">
    <property type="entry name" value="BTB DOMAIN-CONTAINING PROTEIN-RELATED"/>
    <property type="match status" value="1"/>
</dbReference>